<dbReference type="PANTHER" id="PTHR21716:SF53">
    <property type="entry name" value="PERMEASE PERM-RELATED"/>
    <property type="match status" value="1"/>
</dbReference>
<dbReference type="Pfam" id="PF01594">
    <property type="entry name" value="AI-2E_transport"/>
    <property type="match status" value="1"/>
</dbReference>
<dbReference type="Proteomes" id="UP000419743">
    <property type="component" value="Unassembled WGS sequence"/>
</dbReference>
<keyword evidence="5 9" id="KW-0812">Transmembrane</keyword>
<comment type="similarity">
    <text evidence="2">Belongs to the autoinducer-2 exporter (AI-2E) (TC 2.A.86) family.</text>
</comment>
<gene>
    <name evidence="10" type="ORF">HALOF300_04599</name>
</gene>
<evidence type="ECO:0000313" key="11">
    <source>
        <dbReference type="Proteomes" id="UP000419743"/>
    </source>
</evidence>
<accession>A0A7M4DR07</accession>
<feature type="transmembrane region" description="Helical" evidence="9">
    <location>
        <begin position="344"/>
        <end position="371"/>
    </location>
</feature>
<sequence>MAPVRSPGGPNVGHAGTSRAGFVDRVCFRAKRTTLGQTGGVRLVPQRIQAVAVRQAAAARRAASANAGRSAAATGSATDADDGSPSAVPLPPLPRSPARGARARVHRLPEAHLRADDGSDGVPRWMRKSAGWSWRILVVIALIALLVWATARIQLVFVAVFLALVFTAVLRPLVNVFAKIMPRGLATALGMLSALLFVGGLLTYVITSVTGQWESLSEQFATGIAQLLALAENLPFGLTITEDQVNEWFDQGLAWLQENQGALLDRAAAGAGSVFEVFAALALAIFSTVFFLARGSEMWKWFLNQLPAKVREKWMLAGGVGWYTFSGYARGTVIIALVDGFLAAIILLIARVPLAAPLAVLVFIGAFIPLVGAPAAMIVAMVVALAVNGPINAVLVGIGIALIGQFEGHILQPLVMGKQVSLHPLVVALAVTAGTLVAGILGAVIVIPIVAVIWAVYAKLRSLDPPMEELESDAKPAQA</sequence>
<evidence type="ECO:0000256" key="2">
    <source>
        <dbReference type="ARBA" id="ARBA00009773"/>
    </source>
</evidence>
<proteinExistence type="inferred from homology"/>
<evidence type="ECO:0000256" key="4">
    <source>
        <dbReference type="ARBA" id="ARBA00022475"/>
    </source>
</evidence>
<evidence type="ECO:0000256" key="1">
    <source>
        <dbReference type="ARBA" id="ARBA00004651"/>
    </source>
</evidence>
<evidence type="ECO:0000313" key="10">
    <source>
        <dbReference type="EMBL" id="VZO39901.1"/>
    </source>
</evidence>
<comment type="caution">
    <text evidence="10">The sequence shown here is derived from an EMBL/GenBank/DDBJ whole genome shotgun (WGS) entry which is preliminary data.</text>
</comment>
<organism evidence="10 11">
    <name type="scientific">Occultella aeris</name>
    <dbReference type="NCBI Taxonomy" id="2761496"/>
    <lineage>
        <taxon>Bacteria</taxon>
        <taxon>Bacillati</taxon>
        <taxon>Actinomycetota</taxon>
        <taxon>Actinomycetes</taxon>
        <taxon>Micrococcales</taxon>
        <taxon>Ruaniaceae</taxon>
        <taxon>Occultella</taxon>
    </lineage>
</organism>
<feature type="region of interest" description="Disordered" evidence="8">
    <location>
        <begin position="64"/>
        <end position="101"/>
    </location>
</feature>
<dbReference type="AlphaFoldDB" id="A0A7M4DR07"/>
<evidence type="ECO:0000256" key="8">
    <source>
        <dbReference type="SAM" id="MobiDB-lite"/>
    </source>
</evidence>
<feature type="compositionally biased region" description="Low complexity" evidence="8">
    <location>
        <begin position="64"/>
        <end position="78"/>
    </location>
</feature>
<dbReference type="EMBL" id="CACRYJ010000066">
    <property type="protein sequence ID" value="VZO39901.1"/>
    <property type="molecule type" value="Genomic_DNA"/>
</dbReference>
<name>A0A7M4DR07_9MICO</name>
<dbReference type="GO" id="GO:0005886">
    <property type="term" value="C:plasma membrane"/>
    <property type="evidence" value="ECO:0007669"/>
    <property type="project" value="UniProtKB-SubCell"/>
</dbReference>
<evidence type="ECO:0000256" key="6">
    <source>
        <dbReference type="ARBA" id="ARBA00022989"/>
    </source>
</evidence>
<feature type="transmembrane region" description="Helical" evidence="9">
    <location>
        <begin position="424"/>
        <end position="457"/>
    </location>
</feature>
<feature type="transmembrane region" description="Helical" evidence="9">
    <location>
        <begin position="273"/>
        <end position="293"/>
    </location>
</feature>
<keyword evidence="4" id="KW-1003">Cell membrane</keyword>
<dbReference type="PANTHER" id="PTHR21716">
    <property type="entry name" value="TRANSMEMBRANE PROTEIN"/>
    <property type="match status" value="1"/>
</dbReference>
<dbReference type="InterPro" id="IPR002549">
    <property type="entry name" value="AI-2E-like"/>
</dbReference>
<keyword evidence="7 9" id="KW-0472">Membrane</keyword>
<feature type="transmembrane region" description="Helical" evidence="9">
    <location>
        <begin position="155"/>
        <end position="174"/>
    </location>
</feature>
<evidence type="ECO:0000256" key="9">
    <source>
        <dbReference type="SAM" id="Phobius"/>
    </source>
</evidence>
<evidence type="ECO:0000256" key="5">
    <source>
        <dbReference type="ARBA" id="ARBA00022692"/>
    </source>
</evidence>
<evidence type="ECO:0000256" key="3">
    <source>
        <dbReference type="ARBA" id="ARBA00022448"/>
    </source>
</evidence>
<reference evidence="10 11" key="1">
    <citation type="submission" date="2019-11" db="EMBL/GenBank/DDBJ databases">
        <authorList>
            <person name="Criscuolo A."/>
        </authorList>
    </citation>
    <scope>NUCLEOTIDE SEQUENCE [LARGE SCALE GENOMIC DNA]</scope>
    <source>
        <strain evidence="10">CIP111667</strain>
    </source>
</reference>
<keyword evidence="6 9" id="KW-1133">Transmembrane helix</keyword>
<keyword evidence="11" id="KW-1185">Reference proteome</keyword>
<feature type="transmembrane region" description="Helical" evidence="9">
    <location>
        <begin position="132"/>
        <end position="149"/>
    </location>
</feature>
<feature type="transmembrane region" description="Helical" evidence="9">
    <location>
        <begin position="186"/>
        <end position="206"/>
    </location>
</feature>
<comment type="subcellular location">
    <subcellularLocation>
        <location evidence="1">Cell membrane</location>
        <topology evidence="1">Multi-pass membrane protein</topology>
    </subcellularLocation>
</comment>
<protein>
    <submittedName>
        <fullName evidence="10">Pheromone autoinducer 2 transporter</fullName>
    </submittedName>
</protein>
<keyword evidence="3" id="KW-0813">Transport</keyword>
<evidence type="ECO:0000256" key="7">
    <source>
        <dbReference type="ARBA" id="ARBA00023136"/>
    </source>
</evidence>
<dbReference type="GO" id="GO:0055085">
    <property type="term" value="P:transmembrane transport"/>
    <property type="evidence" value="ECO:0007669"/>
    <property type="project" value="TreeGrafter"/>
</dbReference>